<dbReference type="Proteomes" id="UP001232725">
    <property type="component" value="Unassembled WGS sequence"/>
</dbReference>
<reference evidence="1 2" key="1">
    <citation type="submission" date="2023-08" db="EMBL/GenBank/DDBJ databases">
        <title>Arthrobacter horti sp. nov., isolated from forest soil.</title>
        <authorList>
            <person name="Park M."/>
        </authorList>
    </citation>
    <scope>NUCLEOTIDE SEQUENCE [LARGE SCALE GENOMIC DNA]</scope>
    <source>
        <strain evidence="1 2">YJM1</strain>
    </source>
</reference>
<dbReference type="RefSeq" id="WP_305996550.1">
    <property type="nucleotide sequence ID" value="NZ_JAVALS010000006.1"/>
</dbReference>
<sequence length="138" mass="14728">MDASAFDPSAASLINVDPLFIRDSYSHPGDGAPQNQDGVQWMKDPYWVRAGQKVTVTVAPEQQKTVGLVAQYGAREGNTSVTFTACPTEKTPYTWWPGGFLVHGTDTTCIRLSVAVAGADGVRKPVIPVGTATCPSSW</sequence>
<evidence type="ECO:0000313" key="2">
    <source>
        <dbReference type="Proteomes" id="UP001232725"/>
    </source>
</evidence>
<organism evidence="1 2">
    <name type="scientific">Arthrobacter horti</name>
    <dbReference type="NCBI Taxonomy" id="3068273"/>
    <lineage>
        <taxon>Bacteria</taxon>
        <taxon>Bacillati</taxon>
        <taxon>Actinomycetota</taxon>
        <taxon>Actinomycetes</taxon>
        <taxon>Micrococcales</taxon>
        <taxon>Micrococcaceae</taxon>
        <taxon>Arthrobacter</taxon>
    </lineage>
</organism>
<accession>A0ABT9IQW7</accession>
<protein>
    <submittedName>
        <fullName evidence="1">Uncharacterized protein</fullName>
    </submittedName>
</protein>
<dbReference type="EMBL" id="JAVALS010000006">
    <property type="protein sequence ID" value="MDP5227495.1"/>
    <property type="molecule type" value="Genomic_DNA"/>
</dbReference>
<gene>
    <name evidence="1" type="ORF">Q9R02_10055</name>
</gene>
<evidence type="ECO:0000313" key="1">
    <source>
        <dbReference type="EMBL" id="MDP5227495.1"/>
    </source>
</evidence>
<comment type="caution">
    <text evidence="1">The sequence shown here is derived from an EMBL/GenBank/DDBJ whole genome shotgun (WGS) entry which is preliminary data.</text>
</comment>
<proteinExistence type="predicted"/>
<keyword evidence="2" id="KW-1185">Reference proteome</keyword>
<name>A0ABT9IQW7_9MICC</name>